<name>D5V4C6_ARCNC</name>
<dbReference type="EMBL" id="CP001999">
    <property type="protein sequence ID" value="ADG91859.1"/>
    <property type="molecule type" value="Genomic_DNA"/>
</dbReference>
<dbReference type="GO" id="GO:0015074">
    <property type="term" value="P:DNA integration"/>
    <property type="evidence" value="ECO:0007669"/>
    <property type="project" value="UniProtKB-KW"/>
</dbReference>
<dbReference type="RefSeq" id="WP_013134004.1">
    <property type="nucleotide sequence ID" value="NC_014166.1"/>
</dbReference>
<evidence type="ECO:0000256" key="3">
    <source>
        <dbReference type="ARBA" id="ARBA00023125"/>
    </source>
</evidence>
<dbReference type="PANTHER" id="PTHR30629">
    <property type="entry name" value="PROPHAGE INTEGRASE"/>
    <property type="match status" value="1"/>
</dbReference>
<dbReference type="GO" id="GO:0003677">
    <property type="term" value="F:DNA binding"/>
    <property type="evidence" value="ECO:0007669"/>
    <property type="project" value="UniProtKB-KW"/>
</dbReference>
<organism evidence="6 7">
    <name type="scientific">Arcobacter nitrofigilis (strain ATCC 33309 / DSM 7299 / CCUG 15893 / LMG 7604 / NCTC 12251 / CI)</name>
    <name type="common">Campylobacter nitrofigilis</name>
    <dbReference type="NCBI Taxonomy" id="572480"/>
    <lineage>
        <taxon>Bacteria</taxon>
        <taxon>Pseudomonadati</taxon>
        <taxon>Campylobacterota</taxon>
        <taxon>Epsilonproteobacteria</taxon>
        <taxon>Campylobacterales</taxon>
        <taxon>Arcobacteraceae</taxon>
        <taxon>Arcobacter</taxon>
    </lineage>
</organism>
<reference evidence="6 7" key="1">
    <citation type="journal article" date="2010" name="Stand. Genomic Sci.">
        <title>Complete genome sequence of Arcobacter nitrofigilis type strain (CI).</title>
        <authorList>
            <person name="Pati A."/>
            <person name="Gronow S."/>
            <person name="Lapidus A."/>
            <person name="Copeland A."/>
            <person name="Glavina Del Rio T."/>
            <person name="Nolan M."/>
            <person name="Lucas S."/>
            <person name="Tice H."/>
            <person name="Cheng J.F."/>
            <person name="Han C."/>
            <person name="Chertkov O."/>
            <person name="Bruce D."/>
            <person name="Tapia R."/>
            <person name="Goodwin L."/>
            <person name="Pitluck S."/>
            <person name="Liolios K."/>
            <person name="Ivanova N."/>
            <person name="Mavromatis K."/>
            <person name="Chen A."/>
            <person name="Palaniappan K."/>
            <person name="Land M."/>
            <person name="Hauser L."/>
            <person name="Chang Y.J."/>
            <person name="Jeffries C.D."/>
            <person name="Detter J.C."/>
            <person name="Rohde M."/>
            <person name="Goker M."/>
            <person name="Bristow J."/>
            <person name="Eisen J.A."/>
            <person name="Markowitz V."/>
            <person name="Hugenholtz P."/>
            <person name="Klenk H.P."/>
            <person name="Kyrpides N.C."/>
        </authorList>
    </citation>
    <scope>NUCLEOTIDE SEQUENCE [LARGE SCALE GENOMIC DNA]</scope>
    <source>
        <strain evidence="7">ATCC 33309 / DSM 7299 / CCUG 15893 / LMG 7604 / NCTC 12251 / CI</strain>
    </source>
</reference>
<dbReference type="InterPro" id="IPR013762">
    <property type="entry name" value="Integrase-like_cat_sf"/>
</dbReference>
<dbReference type="Gene3D" id="1.10.443.10">
    <property type="entry name" value="Intergrase catalytic core"/>
    <property type="match status" value="1"/>
</dbReference>
<evidence type="ECO:0000259" key="5">
    <source>
        <dbReference type="PROSITE" id="PS51898"/>
    </source>
</evidence>
<evidence type="ECO:0000313" key="6">
    <source>
        <dbReference type="EMBL" id="ADG91859.1"/>
    </source>
</evidence>
<proteinExistence type="inferred from homology"/>
<dbReference type="PROSITE" id="PS51898">
    <property type="entry name" value="TYR_RECOMBINASE"/>
    <property type="match status" value="1"/>
</dbReference>
<evidence type="ECO:0000256" key="4">
    <source>
        <dbReference type="ARBA" id="ARBA00023172"/>
    </source>
</evidence>
<dbReference type="HOGENOM" id="CLU_027562_17_7_7"/>
<dbReference type="KEGG" id="ant:Arnit_0192"/>
<keyword evidence="3" id="KW-0238">DNA-binding</keyword>
<comment type="similarity">
    <text evidence="1">Belongs to the 'phage' integrase family.</text>
</comment>
<evidence type="ECO:0000256" key="1">
    <source>
        <dbReference type="ARBA" id="ARBA00008857"/>
    </source>
</evidence>
<dbReference type="PANTHER" id="PTHR30629:SF2">
    <property type="entry name" value="PROPHAGE INTEGRASE INTS-RELATED"/>
    <property type="match status" value="1"/>
</dbReference>
<dbReference type="OrthoDB" id="9789256at2"/>
<dbReference type="STRING" id="572480.Arnit_0192"/>
<protein>
    <submittedName>
        <fullName evidence="6">Integrase family protein</fullName>
    </submittedName>
</protein>
<dbReference type="InterPro" id="IPR010998">
    <property type="entry name" value="Integrase_recombinase_N"/>
</dbReference>
<dbReference type="InterPro" id="IPR050808">
    <property type="entry name" value="Phage_Integrase"/>
</dbReference>
<dbReference type="CDD" id="cd00796">
    <property type="entry name" value="INT_Rci_Hp1_C"/>
    <property type="match status" value="1"/>
</dbReference>
<dbReference type="InterPro" id="IPR011010">
    <property type="entry name" value="DNA_brk_join_enz"/>
</dbReference>
<dbReference type="Pfam" id="PF00589">
    <property type="entry name" value="Phage_integrase"/>
    <property type="match status" value="1"/>
</dbReference>
<dbReference type="SUPFAM" id="SSF56349">
    <property type="entry name" value="DNA breaking-rejoining enzymes"/>
    <property type="match status" value="1"/>
</dbReference>
<evidence type="ECO:0000256" key="2">
    <source>
        <dbReference type="ARBA" id="ARBA00022908"/>
    </source>
</evidence>
<dbReference type="InterPro" id="IPR002104">
    <property type="entry name" value="Integrase_catalytic"/>
</dbReference>
<keyword evidence="4" id="KW-0233">DNA recombination</keyword>
<accession>D5V4C6</accession>
<dbReference type="GO" id="GO:0006310">
    <property type="term" value="P:DNA recombination"/>
    <property type="evidence" value="ECO:0007669"/>
    <property type="project" value="UniProtKB-KW"/>
</dbReference>
<keyword evidence="7" id="KW-1185">Reference proteome</keyword>
<gene>
    <name evidence="6" type="ordered locus">Arnit_0192</name>
</gene>
<evidence type="ECO:0000313" key="7">
    <source>
        <dbReference type="Proteomes" id="UP000000939"/>
    </source>
</evidence>
<keyword evidence="2" id="KW-0229">DNA integration</keyword>
<dbReference type="eggNOG" id="COG4974">
    <property type="taxonomic scope" value="Bacteria"/>
</dbReference>
<dbReference type="Proteomes" id="UP000000939">
    <property type="component" value="Chromosome"/>
</dbReference>
<dbReference type="Gene3D" id="1.10.150.130">
    <property type="match status" value="1"/>
</dbReference>
<sequence length="366" mass="42928">MARYTTKYTGVIYRDSITNEKTDKTYYIRYKDINNKTKELKIGKYSEGVRENYCNQKRNEIITKLRLGEEPPAMANKKQKNSIAFKYLQDKYFETRRETKSKYSDIVTANKHLVPFFEKKNLETLTKEDIKALTKLLKTKTTPKGTQLSPKSRNNILTSFASIINYGLKEELIKNDVTKYIEKERIDNERERYLELEEINKLYEEVEHNPRLYLFCKLALTTGGRLGTILNISKMDLDFSNQIITLKDFKNNSTYKTFLTDDVTNLLSNYCKNLNQQDKIFIEPTTIQRQILKILHSLFNVGIDKEDRKNLVVLHTLRHTFASHLAIKGTPIFTIQKLMNHRDIKMTLRYAKLAPDSGRCAIQNLF</sequence>
<feature type="domain" description="Tyr recombinase" evidence="5">
    <location>
        <begin position="189"/>
        <end position="363"/>
    </location>
</feature>
<dbReference type="AlphaFoldDB" id="D5V4C6"/>